<evidence type="ECO:0000313" key="2">
    <source>
        <dbReference type="Proteomes" id="UP000186922"/>
    </source>
</evidence>
<keyword evidence="2" id="KW-1185">Reference proteome</keyword>
<comment type="caution">
    <text evidence="1">The sequence shown here is derived from an EMBL/GenBank/DDBJ whole genome shotgun (WGS) entry which is preliminary data.</text>
</comment>
<organism evidence="1 2">
    <name type="scientific">Ramazzottius varieornatus</name>
    <name type="common">Water bear</name>
    <name type="synonym">Tardigrade</name>
    <dbReference type="NCBI Taxonomy" id="947166"/>
    <lineage>
        <taxon>Eukaryota</taxon>
        <taxon>Metazoa</taxon>
        <taxon>Ecdysozoa</taxon>
        <taxon>Tardigrada</taxon>
        <taxon>Eutardigrada</taxon>
        <taxon>Parachela</taxon>
        <taxon>Hypsibioidea</taxon>
        <taxon>Ramazzottiidae</taxon>
        <taxon>Ramazzottius</taxon>
    </lineage>
</organism>
<dbReference type="Proteomes" id="UP000186922">
    <property type="component" value="Unassembled WGS sequence"/>
</dbReference>
<reference evidence="1 2" key="1">
    <citation type="journal article" date="2016" name="Nat. Commun.">
        <title>Extremotolerant tardigrade genome and improved radiotolerance of human cultured cells by tardigrade-unique protein.</title>
        <authorList>
            <person name="Hashimoto T."/>
            <person name="Horikawa D.D."/>
            <person name="Saito Y."/>
            <person name="Kuwahara H."/>
            <person name="Kozuka-Hata H."/>
            <person name="Shin-I T."/>
            <person name="Minakuchi Y."/>
            <person name="Ohishi K."/>
            <person name="Motoyama A."/>
            <person name="Aizu T."/>
            <person name="Enomoto A."/>
            <person name="Kondo K."/>
            <person name="Tanaka S."/>
            <person name="Hara Y."/>
            <person name="Koshikawa S."/>
            <person name="Sagara H."/>
            <person name="Miura T."/>
            <person name="Yokobori S."/>
            <person name="Miyagawa K."/>
            <person name="Suzuki Y."/>
            <person name="Kubo T."/>
            <person name="Oyama M."/>
            <person name="Kohara Y."/>
            <person name="Fujiyama A."/>
            <person name="Arakawa K."/>
            <person name="Katayama T."/>
            <person name="Toyoda A."/>
            <person name="Kunieda T."/>
        </authorList>
    </citation>
    <scope>NUCLEOTIDE SEQUENCE [LARGE SCALE GENOMIC DNA]</scope>
    <source>
        <strain evidence="1 2">YOKOZUNA-1</strain>
    </source>
</reference>
<proteinExistence type="predicted"/>
<accession>A0A1D1W7J2</accession>
<sequence length="152" mass="16869">MDLPSGDKGGHRFRNSRDFGTVFDSSGASKDLLTIPESMQMSSDELLRFNERKSSSDAVSTVSREEVERFCEEVKKGAIGKTAKPSKPASGLPEAGSPTSAWFAYWSSMNPDMYALIKRIIVDRTLKIKDLKGQHNSTSTFNLYKGLRRANL</sequence>
<evidence type="ECO:0000313" key="1">
    <source>
        <dbReference type="EMBL" id="GAV09360.1"/>
    </source>
</evidence>
<protein>
    <submittedName>
        <fullName evidence="1">Uncharacterized protein</fullName>
    </submittedName>
</protein>
<dbReference type="EMBL" id="BDGG01000022">
    <property type="protein sequence ID" value="GAV09360.1"/>
    <property type="molecule type" value="Genomic_DNA"/>
</dbReference>
<gene>
    <name evidence="1" type="primary">RvY_18913-1</name>
    <name evidence="1" type="synonym">RvY_18913.1</name>
    <name evidence="1" type="ORF">RvY_18913</name>
</gene>
<name>A0A1D1W7J2_RAMVA</name>
<dbReference type="AlphaFoldDB" id="A0A1D1W7J2"/>